<dbReference type="Gramene" id="CDF38681">
    <property type="protein sequence ID" value="CDF38681"/>
    <property type="gene ID" value="CHC_T00001065001"/>
</dbReference>
<gene>
    <name evidence="1" type="ORF">CHC_T00001065001</name>
</gene>
<dbReference type="Proteomes" id="UP000012073">
    <property type="component" value="Unassembled WGS sequence"/>
</dbReference>
<protein>
    <submittedName>
        <fullName evidence="1">Uncharacterized protein</fullName>
    </submittedName>
</protein>
<dbReference type="GO" id="GO:0010020">
    <property type="term" value="P:chloroplast fission"/>
    <property type="evidence" value="ECO:0007669"/>
    <property type="project" value="TreeGrafter"/>
</dbReference>
<sequence>MPTVFLRRRSLRMSSAVAAVPIPFLVRNRTRPLRRRDALAVIIPGDSVLESTTIGGTVTFFNIYQNVIVARILLSWFPGVQSNPIVRPLITVCDPYLNLFRQTVPPIFGLDLSPILALLLLQAFGSVSHAVYLLLSWGLFAFDDEEQLTERTDFKNDCMDTGYDCPWCRSRQPESGVPQQEEALHNAKVAAT</sequence>
<proteinExistence type="predicted"/>
<dbReference type="RefSeq" id="XP_005718586.1">
    <property type="nucleotide sequence ID" value="XM_005718529.1"/>
</dbReference>
<name>R7QMH5_CHOCR</name>
<dbReference type="Pfam" id="PF02325">
    <property type="entry name" value="CCB3_YggT"/>
    <property type="match status" value="1"/>
</dbReference>
<dbReference type="InterPro" id="IPR003425">
    <property type="entry name" value="CCB3/YggT"/>
</dbReference>
<dbReference type="EMBL" id="HG001951">
    <property type="protein sequence ID" value="CDF38681.1"/>
    <property type="molecule type" value="Genomic_DNA"/>
</dbReference>
<dbReference type="PANTHER" id="PTHR33219">
    <property type="entry name" value="YLMG HOMOLOG PROTEIN 2, CHLOROPLASTIC"/>
    <property type="match status" value="1"/>
</dbReference>
<organism evidence="1 2">
    <name type="scientific">Chondrus crispus</name>
    <name type="common">Carrageen Irish moss</name>
    <name type="synonym">Polymorpha crispa</name>
    <dbReference type="NCBI Taxonomy" id="2769"/>
    <lineage>
        <taxon>Eukaryota</taxon>
        <taxon>Rhodophyta</taxon>
        <taxon>Florideophyceae</taxon>
        <taxon>Rhodymeniophycidae</taxon>
        <taxon>Gigartinales</taxon>
        <taxon>Gigartinaceae</taxon>
        <taxon>Chondrus</taxon>
    </lineage>
</organism>
<accession>R7QMH5</accession>
<dbReference type="PANTHER" id="PTHR33219:SF14">
    <property type="entry name" value="PROTEIN COFACTOR ASSEMBLY OF COMPLEX C SUBUNIT B CCB3, CHLOROPLASTIC-RELATED"/>
    <property type="match status" value="1"/>
</dbReference>
<evidence type="ECO:0000313" key="1">
    <source>
        <dbReference type="EMBL" id="CDF38681.1"/>
    </source>
</evidence>
<dbReference type="GeneID" id="17326300"/>
<dbReference type="GO" id="GO:0016020">
    <property type="term" value="C:membrane"/>
    <property type="evidence" value="ECO:0007669"/>
    <property type="project" value="InterPro"/>
</dbReference>
<dbReference type="OrthoDB" id="2066at2759"/>
<dbReference type="AlphaFoldDB" id="R7QMH5"/>
<dbReference type="STRING" id="2769.R7QMH5"/>
<reference evidence="2" key="1">
    <citation type="journal article" date="2013" name="Proc. Natl. Acad. Sci. U.S.A.">
        <title>Genome structure and metabolic features in the red seaweed Chondrus crispus shed light on evolution of the Archaeplastida.</title>
        <authorList>
            <person name="Collen J."/>
            <person name="Porcel B."/>
            <person name="Carre W."/>
            <person name="Ball S.G."/>
            <person name="Chaparro C."/>
            <person name="Tonon T."/>
            <person name="Barbeyron T."/>
            <person name="Michel G."/>
            <person name="Noel B."/>
            <person name="Valentin K."/>
            <person name="Elias M."/>
            <person name="Artiguenave F."/>
            <person name="Arun A."/>
            <person name="Aury J.M."/>
            <person name="Barbosa-Neto J.F."/>
            <person name="Bothwell J.H."/>
            <person name="Bouget F.Y."/>
            <person name="Brillet L."/>
            <person name="Cabello-Hurtado F."/>
            <person name="Capella-Gutierrez S."/>
            <person name="Charrier B."/>
            <person name="Cladiere L."/>
            <person name="Cock J.M."/>
            <person name="Coelho S.M."/>
            <person name="Colleoni C."/>
            <person name="Czjzek M."/>
            <person name="Da Silva C."/>
            <person name="Delage L."/>
            <person name="Denoeud F."/>
            <person name="Deschamps P."/>
            <person name="Dittami S.M."/>
            <person name="Gabaldon T."/>
            <person name="Gachon C.M."/>
            <person name="Groisillier A."/>
            <person name="Herve C."/>
            <person name="Jabbari K."/>
            <person name="Katinka M."/>
            <person name="Kloareg B."/>
            <person name="Kowalczyk N."/>
            <person name="Labadie K."/>
            <person name="Leblanc C."/>
            <person name="Lopez P.J."/>
            <person name="McLachlan D.H."/>
            <person name="Meslet-Cladiere L."/>
            <person name="Moustafa A."/>
            <person name="Nehr Z."/>
            <person name="Nyvall Collen P."/>
            <person name="Panaud O."/>
            <person name="Partensky F."/>
            <person name="Poulain J."/>
            <person name="Rensing S.A."/>
            <person name="Rousvoal S."/>
            <person name="Samson G."/>
            <person name="Symeonidi A."/>
            <person name="Weissenbach J."/>
            <person name="Zambounis A."/>
            <person name="Wincker P."/>
            <person name="Boyen C."/>
        </authorList>
    </citation>
    <scope>NUCLEOTIDE SEQUENCE [LARGE SCALE GENOMIC DNA]</scope>
    <source>
        <strain evidence="2">cv. Stackhouse</strain>
    </source>
</reference>
<dbReference type="KEGG" id="ccp:CHC_T00001065001"/>
<keyword evidence="2" id="KW-1185">Reference proteome</keyword>
<evidence type="ECO:0000313" key="2">
    <source>
        <dbReference type="Proteomes" id="UP000012073"/>
    </source>
</evidence>